<dbReference type="InterPro" id="IPR000843">
    <property type="entry name" value="HTH_LacI"/>
</dbReference>
<evidence type="ECO:0000256" key="1">
    <source>
        <dbReference type="ARBA" id="ARBA00023015"/>
    </source>
</evidence>
<dbReference type="SUPFAM" id="SSF53822">
    <property type="entry name" value="Periplasmic binding protein-like I"/>
    <property type="match status" value="1"/>
</dbReference>
<evidence type="ECO:0000256" key="3">
    <source>
        <dbReference type="ARBA" id="ARBA00023163"/>
    </source>
</evidence>
<dbReference type="GO" id="GO:0003700">
    <property type="term" value="F:DNA-binding transcription factor activity"/>
    <property type="evidence" value="ECO:0007669"/>
    <property type="project" value="TreeGrafter"/>
</dbReference>
<keyword evidence="3" id="KW-0804">Transcription</keyword>
<dbReference type="InterPro" id="IPR010982">
    <property type="entry name" value="Lambda_DNA-bd_dom_sf"/>
</dbReference>
<evidence type="ECO:0000256" key="2">
    <source>
        <dbReference type="ARBA" id="ARBA00023125"/>
    </source>
</evidence>
<organism evidence="5 6">
    <name type="scientific">Thermogemmatispora tikiterensis</name>
    <dbReference type="NCBI Taxonomy" id="1825093"/>
    <lineage>
        <taxon>Bacteria</taxon>
        <taxon>Bacillati</taxon>
        <taxon>Chloroflexota</taxon>
        <taxon>Ktedonobacteria</taxon>
        <taxon>Thermogemmatisporales</taxon>
        <taxon>Thermogemmatisporaceae</taxon>
        <taxon>Thermogemmatispora</taxon>
    </lineage>
</organism>
<dbReference type="Pfam" id="PF13377">
    <property type="entry name" value="Peripla_BP_3"/>
    <property type="match status" value="1"/>
</dbReference>
<dbReference type="Gene3D" id="1.10.260.40">
    <property type="entry name" value="lambda repressor-like DNA-binding domains"/>
    <property type="match status" value="1"/>
</dbReference>
<gene>
    <name evidence="5" type="ORF">A4R35_16760</name>
</gene>
<dbReference type="EMBL" id="MCIF01000002">
    <property type="protein sequence ID" value="RAQ97192.1"/>
    <property type="molecule type" value="Genomic_DNA"/>
</dbReference>
<dbReference type="SUPFAM" id="SSF47413">
    <property type="entry name" value="lambda repressor-like DNA-binding domains"/>
    <property type="match status" value="1"/>
</dbReference>
<evidence type="ECO:0000259" key="4">
    <source>
        <dbReference type="PROSITE" id="PS50932"/>
    </source>
</evidence>
<dbReference type="CDD" id="cd06267">
    <property type="entry name" value="PBP1_LacI_sugar_binding-like"/>
    <property type="match status" value="1"/>
</dbReference>
<comment type="caution">
    <text evidence="5">The sequence shown here is derived from an EMBL/GenBank/DDBJ whole genome shotgun (WGS) entry which is preliminary data.</text>
</comment>
<protein>
    <recommendedName>
        <fullName evidence="4">HTH lacI-type domain-containing protein</fullName>
    </recommendedName>
</protein>
<dbReference type="Gene3D" id="3.40.50.2300">
    <property type="match status" value="2"/>
</dbReference>
<dbReference type="PANTHER" id="PTHR30146">
    <property type="entry name" value="LACI-RELATED TRANSCRIPTIONAL REPRESSOR"/>
    <property type="match status" value="1"/>
</dbReference>
<dbReference type="PROSITE" id="PS50932">
    <property type="entry name" value="HTH_LACI_2"/>
    <property type="match status" value="1"/>
</dbReference>
<feature type="domain" description="HTH lacI-type" evidence="4">
    <location>
        <begin position="5"/>
        <end position="59"/>
    </location>
</feature>
<dbReference type="RefSeq" id="WP_112431378.1">
    <property type="nucleotide sequence ID" value="NZ_MCIF01000002.1"/>
</dbReference>
<dbReference type="PRINTS" id="PR00036">
    <property type="entry name" value="HTHLACI"/>
</dbReference>
<reference evidence="5 6" key="1">
    <citation type="submission" date="2016-08" db="EMBL/GenBank/DDBJ databases">
        <title>Analysis of Carbohydrate Active Enzymes in Thermogemmatispora T81 Reveals Carbohydrate Degradation Ability.</title>
        <authorList>
            <person name="Tomazini A."/>
            <person name="Lal S."/>
            <person name="Stott M."/>
            <person name="Henrissat B."/>
            <person name="Polikarpov I."/>
            <person name="Sparling R."/>
            <person name="Levin D.B."/>
        </authorList>
    </citation>
    <scope>NUCLEOTIDE SEQUENCE [LARGE SCALE GENOMIC DNA]</scope>
    <source>
        <strain evidence="5 6">T81</strain>
    </source>
</reference>
<dbReference type="PANTHER" id="PTHR30146:SF109">
    <property type="entry name" value="HTH-TYPE TRANSCRIPTIONAL REGULATOR GALS"/>
    <property type="match status" value="1"/>
</dbReference>
<name>A0A328VLU8_9CHLR</name>
<dbReference type="PROSITE" id="PS00356">
    <property type="entry name" value="HTH_LACI_1"/>
    <property type="match status" value="1"/>
</dbReference>
<dbReference type="SMART" id="SM00354">
    <property type="entry name" value="HTH_LACI"/>
    <property type="match status" value="1"/>
</dbReference>
<dbReference type="Proteomes" id="UP000248706">
    <property type="component" value="Unassembled WGS sequence"/>
</dbReference>
<dbReference type="InterPro" id="IPR028082">
    <property type="entry name" value="Peripla_BP_I"/>
</dbReference>
<accession>A0A328VLU8</accession>
<evidence type="ECO:0000313" key="6">
    <source>
        <dbReference type="Proteomes" id="UP000248706"/>
    </source>
</evidence>
<dbReference type="InterPro" id="IPR046335">
    <property type="entry name" value="LacI/GalR-like_sensor"/>
</dbReference>
<keyword evidence="6" id="KW-1185">Reference proteome</keyword>
<sequence length="378" mass="41307">MAEKLTIRDIARLAGVSKATVSRVLNQKPDVDPATRERILRVMEEQGFVPNIAASGLAGGRSRLLGALIPSLTWPLIPELMRGVGEVVGATPYELILYSINDVNHEKDRSDIISRIVRTRLVSGLLAVFPGPSAKYLAALHSRSFPVLLIDDQGIPPENTPWISVDNRVGAYEATRHLIRLGHRRIAHIQGPLKYQVSHDRYRGYCDALEEAGIPLDPALVLEGDFMPQTGRACANAFFDLPPERRPTAIFAGSDYMAYGAIAAAEQRGLRVPDDVAVVGFDDNPSSAHMEPPLTTVRQPFYEMGRRAAEMLLAFVEASRMMHHPSQNGQFAGVTPSTAVFDPPVRVKMPTSLIIRASCGASRHLHSSPEQGGGDRSR</sequence>
<keyword evidence="1" id="KW-0805">Transcription regulation</keyword>
<dbReference type="AlphaFoldDB" id="A0A328VLU8"/>
<evidence type="ECO:0000313" key="5">
    <source>
        <dbReference type="EMBL" id="RAQ97192.1"/>
    </source>
</evidence>
<dbReference type="Pfam" id="PF00356">
    <property type="entry name" value="LacI"/>
    <property type="match status" value="1"/>
</dbReference>
<dbReference type="GO" id="GO:0000976">
    <property type="term" value="F:transcription cis-regulatory region binding"/>
    <property type="evidence" value="ECO:0007669"/>
    <property type="project" value="TreeGrafter"/>
</dbReference>
<keyword evidence="2" id="KW-0238">DNA-binding</keyword>
<dbReference type="OrthoDB" id="9788209at2"/>
<proteinExistence type="predicted"/>
<dbReference type="CDD" id="cd01392">
    <property type="entry name" value="HTH_LacI"/>
    <property type="match status" value="1"/>
</dbReference>